<feature type="domain" description="NADH:ubiquinone oxidoreductase 30kDa subunit" evidence="2">
    <location>
        <begin position="33"/>
        <end position="150"/>
    </location>
</feature>
<dbReference type="GO" id="GO:0008137">
    <property type="term" value="F:NADH dehydrogenase (ubiquinone) activity"/>
    <property type="evidence" value="ECO:0007669"/>
    <property type="project" value="InterPro"/>
</dbReference>
<dbReference type="InterPro" id="IPR001268">
    <property type="entry name" value="NADH_UbQ_OxRdtase_30kDa_su"/>
</dbReference>
<gene>
    <name evidence="3" type="ORF">X929_02975</name>
</gene>
<sequence length="184" mass="21791">MNSTNDAKELIRILEKSFDIKDFTTPKKNEISIVVEQNNLPTILTYLKDKGWKQLSLITCVDWIKENKFELVYVLFNWSNGTTFVAKTKIERENPEYMSIIDIFPGAKYYERDIHEFFGVKFEGNLDSEKPLFLELWDDKPPMRKDFDPLEYSKRKFPDRKYDVEVSKNAVKDAIKEGEINERT</sequence>
<accession>A0A2K1P4I8</accession>
<dbReference type="AlphaFoldDB" id="A0A2K1P4I8"/>
<dbReference type="InterPro" id="IPR037232">
    <property type="entry name" value="NADH_quin_OxRdtase_su_C/D-like"/>
</dbReference>
<comment type="caution">
    <text evidence="3">The sequence shown here is derived from an EMBL/GenBank/DDBJ whole genome shotgun (WGS) entry which is preliminary data.</text>
</comment>
<evidence type="ECO:0000313" key="4">
    <source>
        <dbReference type="Proteomes" id="UP000236434"/>
    </source>
</evidence>
<evidence type="ECO:0000256" key="1">
    <source>
        <dbReference type="ARBA" id="ARBA00007569"/>
    </source>
</evidence>
<reference evidence="3 4" key="1">
    <citation type="submission" date="2013-12" db="EMBL/GenBank/DDBJ databases">
        <title>Comparative genomics of Petrotoga isolates.</title>
        <authorList>
            <person name="Nesbo C.L."/>
            <person name="Charchuk R."/>
            <person name="Chow K."/>
        </authorList>
    </citation>
    <scope>NUCLEOTIDE SEQUENCE [LARGE SCALE GENOMIC DNA]</scope>
    <source>
        <strain evidence="3 4">DSM 13574</strain>
    </source>
</reference>
<dbReference type="PANTHER" id="PTHR10884">
    <property type="entry name" value="NADH DEHYDROGENASE UBIQUINONE IRON-SULFUR PROTEIN 3"/>
    <property type="match status" value="1"/>
</dbReference>
<evidence type="ECO:0000259" key="2">
    <source>
        <dbReference type="Pfam" id="PF00329"/>
    </source>
</evidence>
<dbReference type="SUPFAM" id="SSF143243">
    <property type="entry name" value="Nqo5-like"/>
    <property type="match status" value="1"/>
</dbReference>
<dbReference type="Proteomes" id="UP000236434">
    <property type="component" value="Unassembled WGS sequence"/>
</dbReference>
<dbReference type="PANTHER" id="PTHR10884:SF14">
    <property type="entry name" value="NADH DEHYDROGENASE [UBIQUINONE] IRON-SULFUR PROTEIN 3, MITOCHONDRIAL"/>
    <property type="match status" value="1"/>
</dbReference>
<dbReference type="OrthoDB" id="9803286at2"/>
<dbReference type="Pfam" id="PF00329">
    <property type="entry name" value="Complex1_30kDa"/>
    <property type="match status" value="1"/>
</dbReference>
<comment type="similarity">
    <text evidence="1">Belongs to the complex I 30 kDa subunit family.</text>
</comment>
<evidence type="ECO:0000313" key="3">
    <source>
        <dbReference type="EMBL" id="PNR97704.1"/>
    </source>
</evidence>
<name>A0A2K1P4I8_9BACT</name>
<dbReference type="Gene3D" id="3.30.460.80">
    <property type="entry name" value="NADH:ubiquinone oxidoreductase, 30kDa subunit"/>
    <property type="match status" value="1"/>
</dbReference>
<proteinExistence type="inferred from homology"/>
<dbReference type="EMBL" id="AZRL01000004">
    <property type="protein sequence ID" value="PNR97704.1"/>
    <property type="molecule type" value="Genomic_DNA"/>
</dbReference>
<organism evidence="3 4">
    <name type="scientific">Petrotoga olearia DSM 13574</name>
    <dbReference type="NCBI Taxonomy" id="1122955"/>
    <lineage>
        <taxon>Bacteria</taxon>
        <taxon>Thermotogati</taxon>
        <taxon>Thermotogota</taxon>
        <taxon>Thermotogae</taxon>
        <taxon>Petrotogales</taxon>
        <taxon>Petrotogaceae</taxon>
        <taxon>Petrotoga</taxon>
    </lineage>
</organism>
<protein>
    <submittedName>
        <fullName evidence="3">NADH dehydrogenase</fullName>
    </submittedName>
</protein>
<dbReference type="RefSeq" id="WP_103066542.1">
    <property type="nucleotide sequence ID" value="NZ_AZRL01000004.1"/>
</dbReference>